<dbReference type="Gene3D" id="1.10.10.10">
    <property type="entry name" value="Winged helix-like DNA-binding domain superfamily/Winged helix DNA-binding domain"/>
    <property type="match status" value="1"/>
</dbReference>
<accession>A0A813NYG3</accession>
<dbReference type="InterPro" id="IPR001497">
    <property type="entry name" value="MethylDNA_cys_MeTrfase_AS"/>
</dbReference>
<dbReference type="InterPro" id="IPR014048">
    <property type="entry name" value="MethylDNA_cys_MeTrfase_DNA-bd"/>
</dbReference>
<dbReference type="EMBL" id="CAJNOC010000321">
    <property type="protein sequence ID" value="CAF0744693.1"/>
    <property type="molecule type" value="Genomic_DNA"/>
</dbReference>
<dbReference type="OrthoDB" id="1907495at2759"/>
<dbReference type="Proteomes" id="UP000663879">
    <property type="component" value="Unassembled WGS sequence"/>
</dbReference>
<dbReference type="FunFam" id="1.10.10.10:FF:000214">
    <property type="entry name" value="Methylated-DNA--protein-cysteine methyltransferase"/>
    <property type="match status" value="1"/>
</dbReference>
<organism evidence="14 15">
    <name type="scientific">Brachionus calyciflorus</name>
    <dbReference type="NCBI Taxonomy" id="104777"/>
    <lineage>
        <taxon>Eukaryota</taxon>
        <taxon>Metazoa</taxon>
        <taxon>Spiralia</taxon>
        <taxon>Gnathifera</taxon>
        <taxon>Rotifera</taxon>
        <taxon>Eurotatoria</taxon>
        <taxon>Monogononta</taxon>
        <taxon>Pseudotrocha</taxon>
        <taxon>Ploima</taxon>
        <taxon>Brachionidae</taxon>
        <taxon>Brachionus</taxon>
    </lineage>
</organism>
<keyword evidence="6" id="KW-0489">Methyltransferase</keyword>
<evidence type="ECO:0000256" key="8">
    <source>
        <dbReference type="ARBA" id="ARBA00022763"/>
    </source>
</evidence>
<feature type="domain" description="Methylated-DNA-[protein]-cysteine S-methyltransferase DNA binding" evidence="13">
    <location>
        <begin position="77"/>
        <end position="156"/>
    </location>
</feature>
<evidence type="ECO:0000256" key="4">
    <source>
        <dbReference type="ARBA" id="ARBA00011918"/>
    </source>
</evidence>
<dbReference type="NCBIfam" id="TIGR00589">
    <property type="entry name" value="ogt"/>
    <property type="match status" value="1"/>
</dbReference>
<evidence type="ECO:0000256" key="2">
    <source>
        <dbReference type="ARBA" id="ARBA00003317"/>
    </source>
</evidence>
<evidence type="ECO:0000313" key="14">
    <source>
        <dbReference type="EMBL" id="CAF0744693.1"/>
    </source>
</evidence>
<evidence type="ECO:0000256" key="11">
    <source>
        <dbReference type="ARBA" id="ARBA00031621"/>
    </source>
</evidence>
<evidence type="ECO:0000256" key="12">
    <source>
        <dbReference type="ARBA" id="ARBA00049348"/>
    </source>
</evidence>
<comment type="catalytic activity">
    <reaction evidence="12">
        <text>a 6-O-methyl-2'-deoxyguanosine in DNA + L-cysteinyl-[protein] = S-methyl-L-cysteinyl-[protein] + a 2'-deoxyguanosine in DNA</text>
        <dbReference type="Rhea" id="RHEA:24000"/>
        <dbReference type="Rhea" id="RHEA-COMP:10131"/>
        <dbReference type="Rhea" id="RHEA-COMP:10132"/>
        <dbReference type="Rhea" id="RHEA-COMP:11367"/>
        <dbReference type="Rhea" id="RHEA-COMP:11368"/>
        <dbReference type="ChEBI" id="CHEBI:29950"/>
        <dbReference type="ChEBI" id="CHEBI:82612"/>
        <dbReference type="ChEBI" id="CHEBI:85445"/>
        <dbReference type="ChEBI" id="CHEBI:85448"/>
        <dbReference type="EC" id="2.1.1.63"/>
    </reaction>
</comment>
<dbReference type="PANTHER" id="PTHR46460:SF1">
    <property type="entry name" value="METHYLATED-DNA--PROTEIN-CYSTEINE METHYLTRANSFERASE"/>
    <property type="match status" value="1"/>
</dbReference>
<dbReference type="PANTHER" id="PTHR46460">
    <property type="entry name" value="METHYLATED-DNA--PROTEIN-CYSTEINE METHYLTRANSFERASE"/>
    <property type="match status" value="1"/>
</dbReference>
<dbReference type="EC" id="2.1.1.63" evidence="4"/>
<keyword evidence="9" id="KW-0234">DNA repair</keyword>
<comment type="caution">
    <text evidence="14">The sequence shown here is derived from an EMBL/GenBank/DDBJ whole genome shotgun (WGS) entry which is preliminary data.</text>
</comment>
<protein>
    <recommendedName>
        <fullName evidence="5">Methylated-DNA--protein-cysteine methyltransferase</fullName>
        <ecNumber evidence="4">2.1.1.63</ecNumber>
    </recommendedName>
    <alternativeName>
        <fullName evidence="10">6-O-methylguanine-DNA methyltransferase</fullName>
    </alternativeName>
    <alternativeName>
        <fullName evidence="11">O-6-methylguanine-DNA-alkyltransferase</fullName>
    </alternativeName>
</protein>
<evidence type="ECO:0000256" key="1">
    <source>
        <dbReference type="ARBA" id="ARBA00001286"/>
    </source>
</evidence>
<dbReference type="GO" id="GO:0003908">
    <property type="term" value="F:methylated-DNA-[protein]-cysteine S-methyltransferase activity"/>
    <property type="evidence" value="ECO:0007669"/>
    <property type="project" value="UniProtKB-EC"/>
</dbReference>
<evidence type="ECO:0000259" key="13">
    <source>
        <dbReference type="Pfam" id="PF01035"/>
    </source>
</evidence>
<comment type="catalytic activity">
    <reaction evidence="1">
        <text>a 4-O-methyl-thymidine in DNA + L-cysteinyl-[protein] = a thymidine in DNA + S-methyl-L-cysteinyl-[protein]</text>
        <dbReference type="Rhea" id="RHEA:53428"/>
        <dbReference type="Rhea" id="RHEA-COMP:10131"/>
        <dbReference type="Rhea" id="RHEA-COMP:10132"/>
        <dbReference type="Rhea" id="RHEA-COMP:13555"/>
        <dbReference type="Rhea" id="RHEA-COMP:13556"/>
        <dbReference type="ChEBI" id="CHEBI:29950"/>
        <dbReference type="ChEBI" id="CHEBI:82612"/>
        <dbReference type="ChEBI" id="CHEBI:137386"/>
        <dbReference type="ChEBI" id="CHEBI:137387"/>
        <dbReference type="EC" id="2.1.1.63"/>
    </reaction>
</comment>
<evidence type="ECO:0000256" key="10">
    <source>
        <dbReference type="ARBA" id="ARBA00030795"/>
    </source>
</evidence>
<dbReference type="Pfam" id="PF01035">
    <property type="entry name" value="DNA_binding_1"/>
    <property type="match status" value="1"/>
</dbReference>
<dbReference type="SUPFAM" id="SSF46767">
    <property type="entry name" value="Methylated DNA-protein cysteine methyltransferase, C-terminal domain"/>
    <property type="match status" value="1"/>
</dbReference>
<keyword evidence="7" id="KW-0808">Transferase</keyword>
<dbReference type="CDD" id="cd06445">
    <property type="entry name" value="ATase"/>
    <property type="match status" value="1"/>
</dbReference>
<evidence type="ECO:0000313" key="15">
    <source>
        <dbReference type="Proteomes" id="UP000663879"/>
    </source>
</evidence>
<name>A0A813NYG3_9BILA</name>
<dbReference type="GO" id="GO:0006281">
    <property type="term" value="P:DNA repair"/>
    <property type="evidence" value="ECO:0007669"/>
    <property type="project" value="UniProtKB-KW"/>
</dbReference>
<keyword evidence="8" id="KW-0227">DNA damage</keyword>
<proteinExistence type="inferred from homology"/>
<dbReference type="GO" id="GO:0032259">
    <property type="term" value="P:methylation"/>
    <property type="evidence" value="ECO:0007669"/>
    <property type="project" value="UniProtKB-KW"/>
</dbReference>
<dbReference type="InterPro" id="IPR036388">
    <property type="entry name" value="WH-like_DNA-bd_sf"/>
</dbReference>
<evidence type="ECO:0000256" key="7">
    <source>
        <dbReference type="ARBA" id="ARBA00022679"/>
    </source>
</evidence>
<keyword evidence="15" id="KW-1185">Reference proteome</keyword>
<evidence type="ECO:0000256" key="9">
    <source>
        <dbReference type="ARBA" id="ARBA00023204"/>
    </source>
</evidence>
<comment type="similarity">
    <text evidence="3">Belongs to the MGMT family.</text>
</comment>
<dbReference type="GO" id="GO:0005654">
    <property type="term" value="C:nucleoplasm"/>
    <property type="evidence" value="ECO:0007669"/>
    <property type="project" value="TreeGrafter"/>
</dbReference>
<dbReference type="AlphaFoldDB" id="A0A813NYG3"/>
<reference evidence="14" key="1">
    <citation type="submission" date="2021-02" db="EMBL/GenBank/DDBJ databases">
        <authorList>
            <person name="Nowell W R."/>
        </authorList>
    </citation>
    <scope>NUCLEOTIDE SEQUENCE</scope>
    <source>
        <strain evidence="14">Ploen Becks lab</strain>
    </source>
</reference>
<dbReference type="InterPro" id="IPR036217">
    <property type="entry name" value="MethylDNA_cys_MeTrfase_DNAb"/>
</dbReference>
<gene>
    <name evidence="14" type="ORF">OXX778_LOCUS3583</name>
</gene>
<evidence type="ECO:0000256" key="6">
    <source>
        <dbReference type="ARBA" id="ARBA00022603"/>
    </source>
</evidence>
<evidence type="ECO:0000256" key="3">
    <source>
        <dbReference type="ARBA" id="ARBA00008711"/>
    </source>
</evidence>
<comment type="function">
    <text evidence="2">Involved in the cellular defense against the biological effects of O6-methylguanine (O6-MeG) and O4-methylthymine (O4-MeT) in DNA. Repairs the methylated nucleobase in DNA by stoichiometrically transferring the methyl group to a cysteine residue in the enzyme. This is a suicide reaction: the enzyme is irreversibly inactivated.</text>
</comment>
<sequence length="162" mass="18310">MSKKLSQPNCKSADSLKISIPIGILKVSSCEEGIHSLSFEKFQISFSKEVQTPTEKKFRPDSLPKICWKGICKPNTFSERVLKTLLNQVHFGQTISYKNLASLSGNERSQRAVGTVMRRNPICLLIPCHRVINSNNKIGNYTGGVEIKKWLLDFESEKGEYF</sequence>
<evidence type="ECO:0000256" key="5">
    <source>
        <dbReference type="ARBA" id="ARBA00015377"/>
    </source>
</evidence>
<dbReference type="PROSITE" id="PS00374">
    <property type="entry name" value="MGMT"/>
    <property type="match status" value="1"/>
</dbReference>